<organism evidence="11 12">
    <name type="scientific">Piloderma croceum (strain F 1598)</name>
    <dbReference type="NCBI Taxonomy" id="765440"/>
    <lineage>
        <taxon>Eukaryota</taxon>
        <taxon>Fungi</taxon>
        <taxon>Dikarya</taxon>
        <taxon>Basidiomycota</taxon>
        <taxon>Agaricomycotina</taxon>
        <taxon>Agaricomycetes</taxon>
        <taxon>Agaricomycetidae</taxon>
        <taxon>Atheliales</taxon>
        <taxon>Atheliaceae</taxon>
        <taxon>Piloderma</taxon>
    </lineage>
</organism>
<evidence type="ECO:0000256" key="3">
    <source>
        <dbReference type="ARBA" id="ARBA00005279"/>
    </source>
</evidence>
<evidence type="ECO:0000256" key="9">
    <source>
        <dbReference type="SAM" id="MobiDB-lite"/>
    </source>
</evidence>
<comment type="subcellular location">
    <subcellularLocation>
        <location evidence="2">Cytoplasm</location>
    </subcellularLocation>
</comment>
<dbReference type="OrthoDB" id="18996at2759"/>
<dbReference type="GO" id="GO:0000184">
    <property type="term" value="P:nuclear-transcribed mRNA catabolic process, nonsense-mediated decay"/>
    <property type="evidence" value="ECO:0007669"/>
    <property type="project" value="InterPro"/>
</dbReference>
<sequence length="800" mass="87086">MAYSSSSSPEISVGPTVDTQDHFSYKHASHDEVLEDLSSRFILNLPDEELASLERICFQVEQAHWFYEDFIREENPKFPSLPLKKFSAMLFHACPLLHQWSHDHEQAFNTFMQYKTRVPVCGAIMLNETWEKCILVKGWKSSSGWGFPKGKINEHEAPHDCAVREVLEETGYNLTGEVDPQDVIEMSIKEQKISLYIVAGVPEDFHFQTRTRKEISRIEWFKLVDLPTWKRNKAAPGKFYLISPFIGALKAFINERKPRALHRKSPMKGRTASMPQTVLNRQKQITNSFSLQSLGTDHDLAAQESSSQSSSADNGGPHTPSPQYSEPFTNHSANGVRVSAHAEDDPSKTLMTAMDPNLARLLNSLSMSATVSVDDRNGTKPLLPLQSVRSIPPASTTPAPITVSSASPPLPRHSDQADWSSHVPKPLSERPVDTPPASSSSRHGSASIGTRPLPDATQASSPHHQPPPALSLSPYSNGPGTTSGSHLTPPTPLSAAISTASISSVTSSPSAARKMSSRRTSSTADISPYLSRPSEIPTSGKRLKQLALLETVADESARMTPQLASRDYLTQPAGPRNSAQGYQLPMNGRHSYAPRSPASVPSYTNNNIDDLRVIYSSGHGPDPMQPGMSYHPQTRPAPPDDPFQVRPRINQTGLMYPGHPFPGRTASMHQNQLLSLLAGPDFQGPNMLTPAQPPPAPQLVGPYPHPILGPPPPPPQAFQHSVSIRAPPPPPLHVMPHNLYPPRGQPPTSAPALSPTFAAPPAPNSNLLSILNGTKSVTTGSAHRTNTMTPTSISNGITHR</sequence>
<dbReference type="Proteomes" id="UP000054166">
    <property type="component" value="Unassembled WGS sequence"/>
</dbReference>
<dbReference type="Pfam" id="PF05026">
    <property type="entry name" value="DCP2"/>
    <property type="match status" value="1"/>
</dbReference>
<feature type="region of interest" description="Disordered" evidence="9">
    <location>
        <begin position="373"/>
        <end position="538"/>
    </location>
</feature>
<dbReference type="GO" id="GO:0030145">
    <property type="term" value="F:manganese ion binding"/>
    <property type="evidence" value="ECO:0007669"/>
    <property type="project" value="InterPro"/>
</dbReference>
<dbReference type="GO" id="GO:0140933">
    <property type="term" value="F:5'-(N(7)-methylguanosine 5'-triphospho)-[mRNA] hydrolase activity"/>
    <property type="evidence" value="ECO:0007669"/>
    <property type="project" value="InterPro"/>
</dbReference>
<evidence type="ECO:0000256" key="1">
    <source>
        <dbReference type="ARBA" id="ARBA00001936"/>
    </source>
</evidence>
<evidence type="ECO:0000256" key="7">
    <source>
        <dbReference type="ARBA" id="ARBA00022884"/>
    </source>
</evidence>
<dbReference type="Gene3D" id="1.10.10.1050">
    <property type="entry name" value="Dcp2, box A domain"/>
    <property type="match status" value="1"/>
</dbReference>
<name>A0A0C3FZP6_PILCF</name>
<dbReference type="SUPFAM" id="SSF140586">
    <property type="entry name" value="Dcp2 domain-like"/>
    <property type="match status" value="1"/>
</dbReference>
<keyword evidence="8" id="KW-0464">Manganese</keyword>
<evidence type="ECO:0000313" key="11">
    <source>
        <dbReference type="EMBL" id="KIM85189.1"/>
    </source>
</evidence>
<accession>A0A0C3FZP6</accession>
<dbReference type="GO" id="GO:0000932">
    <property type="term" value="C:P-body"/>
    <property type="evidence" value="ECO:0007669"/>
    <property type="project" value="TreeGrafter"/>
</dbReference>
<evidence type="ECO:0000256" key="2">
    <source>
        <dbReference type="ARBA" id="ARBA00004496"/>
    </source>
</evidence>
<dbReference type="AlphaFoldDB" id="A0A0C3FZP6"/>
<dbReference type="FunFam" id="1.10.10.1050:FF:000003">
    <property type="entry name" value="Decapping enzyme Dcp2, putative"/>
    <property type="match status" value="1"/>
</dbReference>
<dbReference type="FunFam" id="3.90.79.10:FF:000003">
    <property type="entry name" value="M7GpppN-mRNA hydrolase isoform 2"/>
    <property type="match status" value="1"/>
</dbReference>
<feature type="compositionally biased region" description="Low complexity" evidence="9">
    <location>
        <begin position="390"/>
        <end position="407"/>
    </location>
</feature>
<dbReference type="GO" id="GO:0000290">
    <property type="term" value="P:deadenylation-dependent decapping of nuclear-transcribed mRNA"/>
    <property type="evidence" value="ECO:0007669"/>
    <property type="project" value="InterPro"/>
</dbReference>
<dbReference type="InterPro" id="IPR036189">
    <property type="entry name" value="DCP2_BoxA_sf"/>
</dbReference>
<dbReference type="PROSITE" id="PS00893">
    <property type="entry name" value="NUDIX_BOX"/>
    <property type="match status" value="1"/>
</dbReference>
<dbReference type="InterPro" id="IPR015797">
    <property type="entry name" value="NUDIX_hydrolase-like_dom_sf"/>
</dbReference>
<dbReference type="STRING" id="765440.A0A0C3FZP6"/>
<feature type="region of interest" description="Disordered" evidence="9">
    <location>
        <begin position="565"/>
        <end position="602"/>
    </location>
</feature>
<feature type="compositionally biased region" description="Polar residues" evidence="9">
    <location>
        <begin position="321"/>
        <end position="331"/>
    </location>
</feature>
<reference evidence="12" key="2">
    <citation type="submission" date="2015-01" db="EMBL/GenBank/DDBJ databases">
        <title>Evolutionary Origins and Diversification of the Mycorrhizal Mutualists.</title>
        <authorList>
            <consortium name="DOE Joint Genome Institute"/>
            <consortium name="Mycorrhizal Genomics Consortium"/>
            <person name="Kohler A."/>
            <person name="Kuo A."/>
            <person name="Nagy L.G."/>
            <person name="Floudas D."/>
            <person name="Copeland A."/>
            <person name="Barry K.W."/>
            <person name="Cichocki N."/>
            <person name="Veneault-Fourrey C."/>
            <person name="LaButti K."/>
            <person name="Lindquist E.A."/>
            <person name="Lipzen A."/>
            <person name="Lundell T."/>
            <person name="Morin E."/>
            <person name="Murat C."/>
            <person name="Riley R."/>
            <person name="Ohm R."/>
            <person name="Sun H."/>
            <person name="Tunlid A."/>
            <person name="Henrissat B."/>
            <person name="Grigoriev I.V."/>
            <person name="Hibbett D.S."/>
            <person name="Martin F."/>
        </authorList>
    </citation>
    <scope>NUCLEOTIDE SEQUENCE [LARGE SCALE GENOMIC DNA]</scope>
    <source>
        <strain evidence="12">F 1598</strain>
    </source>
</reference>
<dbReference type="InParanoid" id="A0A0C3FZP6"/>
<dbReference type="GO" id="GO:0003723">
    <property type="term" value="F:RNA binding"/>
    <property type="evidence" value="ECO:0007669"/>
    <property type="project" value="UniProtKB-KW"/>
</dbReference>
<dbReference type="InterPro" id="IPR007722">
    <property type="entry name" value="DCP2_BoxA"/>
</dbReference>
<evidence type="ECO:0000256" key="8">
    <source>
        <dbReference type="ARBA" id="ARBA00023211"/>
    </source>
</evidence>
<protein>
    <recommendedName>
        <fullName evidence="10">Nudix hydrolase domain-containing protein</fullName>
    </recommendedName>
</protein>
<dbReference type="PROSITE" id="PS51462">
    <property type="entry name" value="NUDIX"/>
    <property type="match status" value="1"/>
</dbReference>
<evidence type="ECO:0000256" key="5">
    <source>
        <dbReference type="ARBA" id="ARBA00022723"/>
    </source>
</evidence>
<keyword evidence="5" id="KW-0479">Metal-binding</keyword>
<evidence type="ECO:0000259" key="10">
    <source>
        <dbReference type="PROSITE" id="PS51462"/>
    </source>
</evidence>
<dbReference type="PANTHER" id="PTHR23114:SF17">
    <property type="entry name" value="M7GPPPN-MRNA HYDROLASE"/>
    <property type="match status" value="1"/>
</dbReference>
<comment type="similarity">
    <text evidence="3">Belongs to the Nudix hydrolase family. DCP2 subfamily.</text>
</comment>
<feature type="compositionally biased region" description="Low complexity" evidence="9">
    <location>
        <begin position="493"/>
        <end position="512"/>
    </location>
</feature>
<evidence type="ECO:0000313" key="12">
    <source>
        <dbReference type="Proteomes" id="UP000054166"/>
    </source>
</evidence>
<comment type="cofactor">
    <cofactor evidence="1">
        <name>Mn(2+)</name>
        <dbReference type="ChEBI" id="CHEBI:29035"/>
    </cofactor>
</comment>
<dbReference type="InterPro" id="IPR020084">
    <property type="entry name" value="NUDIX_hydrolase_CS"/>
</dbReference>
<dbReference type="EMBL" id="KN832985">
    <property type="protein sequence ID" value="KIM85189.1"/>
    <property type="molecule type" value="Genomic_DNA"/>
</dbReference>
<dbReference type="InterPro" id="IPR044099">
    <property type="entry name" value="Dcp2_NUDIX"/>
</dbReference>
<dbReference type="Pfam" id="PF00293">
    <property type="entry name" value="NUDIX"/>
    <property type="match status" value="1"/>
</dbReference>
<evidence type="ECO:0000256" key="6">
    <source>
        <dbReference type="ARBA" id="ARBA00022801"/>
    </source>
</evidence>
<dbReference type="PANTHER" id="PTHR23114">
    <property type="entry name" value="M7GPPPN-MRNA HYDROLASE"/>
    <property type="match status" value="1"/>
</dbReference>
<dbReference type="HOGENOM" id="CLU_022385_0_0_1"/>
<feature type="compositionally biased region" description="Polar residues" evidence="9">
    <location>
        <begin position="764"/>
        <end position="800"/>
    </location>
</feature>
<feature type="compositionally biased region" description="Low complexity" evidence="9">
    <location>
        <begin position="302"/>
        <end position="312"/>
    </location>
</feature>
<dbReference type="Gene3D" id="3.90.79.10">
    <property type="entry name" value="Nucleoside Triphosphate Pyrophosphohydrolase"/>
    <property type="match status" value="1"/>
</dbReference>
<dbReference type="SUPFAM" id="SSF55811">
    <property type="entry name" value="Nudix"/>
    <property type="match status" value="1"/>
</dbReference>
<dbReference type="CDD" id="cd03672">
    <property type="entry name" value="NUDIX_Dcp2p_Nudt20"/>
    <property type="match status" value="1"/>
</dbReference>
<feature type="domain" description="Nudix hydrolase" evidence="10">
    <location>
        <begin position="116"/>
        <end position="245"/>
    </location>
</feature>
<feature type="region of interest" description="Disordered" evidence="9">
    <location>
        <begin position="741"/>
        <end position="800"/>
    </location>
</feature>
<keyword evidence="4" id="KW-0963">Cytoplasm</keyword>
<keyword evidence="7" id="KW-0694">RNA-binding</keyword>
<feature type="region of interest" description="Disordered" evidence="9">
    <location>
        <begin position="257"/>
        <end position="279"/>
    </location>
</feature>
<keyword evidence="12" id="KW-1185">Reference proteome</keyword>
<gene>
    <name evidence="11" type="ORF">PILCRDRAFT_817183</name>
</gene>
<dbReference type="InterPro" id="IPR000086">
    <property type="entry name" value="NUDIX_hydrolase_dom"/>
</dbReference>
<proteinExistence type="inferred from homology"/>
<keyword evidence="6" id="KW-0378">Hydrolase</keyword>
<reference evidence="11 12" key="1">
    <citation type="submission" date="2014-04" db="EMBL/GenBank/DDBJ databases">
        <authorList>
            <consortium name="DOE Joint Genome Institute"/>
            <person name="Kuo A."/>
            <person name="Tarkka M."/>
            <person name="Buscot F."/>
            <person name="Kohler A."/>
            <person name="Nagy L.G."/>
            <person name="Floudas D."/>
            <person name="Copeland A."/>
            <person name="Barry K.W."/>
            <person name="Cichocki N."/>
            <person name="Veneault-Fourrey C."/>
            <person name="LaButti K."/>
            <person name="Lindquist E.A."/>
            <person name="Lipzen A."/>
            <person name="Lundell T."/>
            <person name="Morin E."/>
            <person name="Murat C."/>
            <person name="Sun H."/>
            <person name="Tunlid A."/>
            <person name="Henrissat B."/>
            <person name="Grigoriev I.V."/>
            <person name="Hibbett D.S."/>
            <person name="Martin F."/>
            <person name="Nordberg H.P."/>
            <person name="Cantor M.N."/>
            <person name="Hua S.X."/>
        </authorList>
    </citation>
    <scope>NUCLEOTIDE SEQUENCE [LARGE SCALE GENOMIC DNA]</scope>
    <source>
        <strain evidence="11 12">F 1598</strain>
    </source>
</reference>
<dbReference type="SMART" id="SM01125">
    <property type="entry name" value="DCP2"/>
    <property type="match status" value="1"/>
</dbReference>
<feature type="region of interest" description="Disordered" evidence="9">
    <location>
        <begin position="299"/>
        <end position="331"/>
    </location>
</feature>
<evidence type="ECO:0000256" key="4">
    <source>
        <dbReference type="ARBA" id="ARBA00022490"/>
    </source>
</evidence>
<feature type="compositionally biased region" description="Polar residues" evidence="9">
    <location>
        <begin position="473"/>
        <end position="486"/>
    </location>
</feature>
<feature type="compositionally biased region" description="Low complexity" evidence="9">
    <location>
        <begin position="438"/>
        <end position="447"/>
    </location>
</feature>